<reference evidence="1 2" key="1">
    <citation type="submission" date="2018-11" db="EMBL/GenBank/DDBJ databases">
        <title>Chitinophaga lutea sp.nov., isolate from arsenic contaminated soil.</title>
        <authorList>
            <person name="Zong Y."/>
        </authorList>
    </citation>
    <scope>NUCLEOTIDE SEQUENCE [LARGE SCALE GENOMIC DNA]</scope>
    <source>
        <strain evidence="1 2">ZY74</strain>
    </source>
</reference>
<protein>
    <submittedName>
        <fullName evidence="1">Uncharacterized protein</fullName>
    </submittedName>
</protein>
<accession>A0A3N4PZB6</accession>
<sequence>MRLFLFINPSGGRKTFLAVKTRRRRGWRKYKTAHAPRHPYAGKINSRPAGKLWLQSLEVEVQRLQFVVRIFTGHFPGHVFILHLAPVRGFAGTHHRHEFRHAPFAEVAGGCNVADGRTAGNGALAALQAGFMTAGARHRQVLPVCRRYGLFDPRGGFKRMVDFFGRDQRKFIQTRQNSAQRAQRRSGHFVIHRRH</sequence>
<comment type="caution">
    <text evidence="1">The sequence shown here is derived from an EMBL/GenBank/DDBJ whole genome shotgun (WGS) entry which is preliminary data.</text>
</comment>
<evidence type="ECO:0000313" key="2">
    <source>
        <dbReference type="Proteomes" id="UP000278351"/>
    </source>
</evidence>
<gene>
    <name evidence="1" type="ORF">EGT74_11465</name>
</gene>
<dbReference type="AlphaFoldDB" id="A0A3N4PZB6"/>
<organism evidence="1 2">
    <name type="scientific">Chitinophaga lutea</name>
    <dbReference type="NCBI Taxonomy" id="2488634"/>
    <lineage>
        <taxon>Bacteria</taxon>
        <taxon>Pseudomonadati</taxon>
        <taxon>Bacteroidota</taxon>
        <taxon>Chitinophagia</taxon>
        <taxon>Chitinophagales</taxon>
        <taxon>Chitinophagaceae</taxon>
        <taxon>Chitinophaga</taxon>
    </lineage>
</organism>
<evidence type="ECO:0000313" key="1">
    <source>
        <dbReference type="EMBL" id="RPE14092.1"/>
    </source>
</evidence>
<dbReference type="Proteomes" id="UP000278351">
    <property type="component" value="Unassembled WGS sequence"/>
</dbReference>
<name>A0A3N4PZB6_9BACT</name>
<proteinExistence type="predicted"/>
<dbReference type="EMBL" id="RPDH01000001">
    <property type="protein sequence ID" value="RPE14092.1"/>
    <property type="molecule type" value="Genomic_DNA"/>
</dbReference>
<keyword evidence="2" id="KW-1185">Reference proteome</keyword>